<keyword evidence="3" id="KW-1133">Transmembrane helix</keyword>
<dbReference type="Proteomes" id="UP000694866">
    <property type="component" value="Unplaced"/>
</dbReference>
<name>A0A9R1TFH1_9HYME</name>
<keyword evidence="1" id="KW-0175">Coiled coil</keyword>
<evidence type="ECO:0000256" key="1">
    <source>
        <dbReference type="SAM" id="Coils"/>
    </source>
</evidence>
<feature type="compositionally biased region" description="Polar residues" evidence="2">
    <location>
        <begin position="230"/>
        <end position="243"/>
    </location>
</feature>
<dbReference type="Gene3D" id="1.10.287.1490">
    <property type="match status" value="1"/>
</dbReference>
<evidence type="ECO:0000313" key="6">
    <source>
        <dbReference type="RefSeq" id="XP_011308406.1"/>
    </source>
</evidence>
<gene>
    <name evidence="5 6" type="primary">LOC105269672</name>
</gene>
<sequence length="243" mass="27259">MAFDSMRGLRGPPAGVVCLGVICIILTWTWWAQSTDITELYNQVDRLQGEIKVSLEEREKCETSISNLEARYKQSQDTIASLHVRENQLRKKNEELTNSAAFCNSELESVRQLDSTKDAALTALRLDKDTIDDQLNVKREEAQKLQADLEKVKIELNNLNRTCSSGKSAVAREQERNNSKEFANNLERLVDDNNADTAGEIDGDDEPSVVMESKRQSEAPAVHDSVLNHILQNSLVTPKSSKQ</sequence>
<accession>A0A9R1TG13</accession>
<dbReference type="SUPFAM" id="SSF57997">
    <property type="entry name" value="Tropomyosin"/>
    <property type="match status" value="1"/>
</dbReference>
<keyword evidence="4" id="KW-1185">Reference proteome</keyword>
<accession>A0A9R1TFH1</accession>
<dbReference type="KEGG" id="fas:105269672"/>
<dbReference type="AlphaFoldDB" id="A0A9R1TFH1"/>
<evidence type="ECO:0000256" key="2">
    <source>
        <dbReference type="SAM" id="MobiDB-lite"/>
    </source>
</evidence>
<evidence type="ECO:0000313" key="5">
    <source>
        <dbReference type="RefSeq" id="XP_011308405.1"/>
    </source>
</evidence>
<evidence type="ECO:0000256" key="3">
    <source>
        <dbReference type="SAM" id="Phobius"/>
    </source>
</evidence>
<dbReference type="GeneID" id="105269672"/>
<feature type="compositionally biased region" description="Basic and acidic residues" evidence="2">
    <location>
        <begin position="170"/>
        <end position="179"/>
    </location>
</feature>
<keyword evidence="3" id="KW-0812">Transmembrane</keyword>
<feature type="transmembrane region" description="Helical" evidence="3">
    <location>
        <begin position="12"/>
        <end position="31"/>
    </location>
</feature>
<dbReference type="RefSeq" id="XP_011308405.1">
    <property type="nucleotide sequence ID" value="XM_011310103.1"/>
</dbReference>
<dbReference type="RefSeq" id="XP_011308406.1">
    <property type="nucleotide sequence ID" value="XM_011310104.1"/>
</dbReference>
<protein>
    <submittedName>
        <fullName evidence="5 6">Golgi membrane protein 1 isoform X1</fullName>
    </submittedName>
</protein>
<reference evidence="5 6" key="1">
    <citation type="submission" date="2025-04" db="UniProtKB">
        <authorList>
            <consortium name="RefSeq"/>
        </authorList>
    </citation>
    <scope>IDENTIFICATION</scope>
    <source>
        <strain evidence="5 6">USDA-PBARC FA_bdor</strain>
        <tissue evidence="5 6">Whole organism</tissue>
    </source>
</reference>
<proteinExistence type="predicted"/>
<evidence type="ECO:0000313" key="4">
    <source>
        <dbReference type="Proteomes" id="UP000694866"/>
    </source>
</evidence>
<dbReference type="OrthoDB" id="10072022at2759"/>
<keyword evidence="3" id="KW-0472">Membrane</keyword>
<feature type="coiled-coil region" evidence="1">
    <location>
        <begin position="37"/>
        <end position="99"/>
    </location>
</feature>
<feature type="region of interest" description="Disordered" evidence="2">
    <location>
        <begin position="167"/>
        <end position="243"/>
    </location>
</feature>
<organism evidence="4 5">
    <name type="scientific">Fopius arisanus</name>
    <dbReference type="NCBI Taxonomy" id="64838"/>
    <lineage>
        <taxon>Eukaryota</taxon>
        <taxon>Metazoa</taxon>
        <taxon>Ecdysozoa</taxon>
        <taxon>Arthropoda</taxon>
        <taxon>Hexapoda</taxon>
        <taxon>Insecta</taxon>
        <taxon>Pterygota</taxon>
        <taxon>Neoptera</taxon>
        <taxon>Endopterygota</taxon>
        <taxon>Hymenoptera</taxon>
        <taxon>Apocrita</taxon>
        <taxon>Ichneumonoidea</taxon>
        <taxon>Braconidae</taxon>
        <taxon>Opiinae</taxon>
        <taxon>Fopius</taxon>
    </lineage>
</organism>